<feature type="region of interest" description="Disordered" evidence="1">
    <location>
        <begin position="395"/>
        <end position="419"/>
    </location>
</feature>
<feature type="region of interest" description="Disordered" evidence="1">
    <location>
        <begin position="1"/>
        <end position="61"/>
    </location>
</feature>
<reference evidence="2 3" key="1">
    <citation type="submission" date="2024-03" db="EMBL/GenBank/DDBJ databases">
        <title>Genome-scale model development and genomic sequencing of the oleaginous clade Lipomyces.</title>
        <authorList>
            <consortium name="Lawrence Berkeley National Laboratory"/>
            <person name="Czajka J.J."/>
            <person name="Han Y."/>
            <person name="Kim J."/>
            <person name="Mondo S.J."/>
            <person name="Hofstad B.A."/>
            <person name="Robles A."/>
            <person name="Haridas S."/>
            <person name="Riley R."/>
            <person name="LaButti K."/>
            <person name="Pangilinan J."/>
            <person name="Andreopoulos W."/>
            <person name="Lipzen A."/>
            <person name="Yan J."/>
            <person name="Wang M."/>
            <person name="Ng V."/>
            <person name="Grigoriev I.V."/>
            <person name="Spatafora J.W."/>
            <person name="Magnuson J.K."/>
            <person name="Baker S.E."/>
            <person name="Pomraning K.R."/>
        </authorList>
    </citation>
    <scope>NUCLEOTIDE SEQUENCE [LARGE SCALE GENOMIC DNA]</scope>
    <source>
        <strain evidence="2 3">Phaff 52-87</strain>
    </source>
</reference>
<proteinExistence type="predicted"/>
<name>A0ABR1F2G0_9ASCO</name>
<feature type="compositionally biased region" description="Low complexity" evidence="1">
    <location>
        <begin position="792"/>
        <end position="804"/>
    </location>
</feature>
<evidence type="ECO:0000256" key="1">
    <source>
        <dbReference type="SAM" id="MobiDB-lite"/>
    </source>
</evidence>
<feature type="compositionally biased region" description="Low complexity" evidence="1">
    <location>
        <begin position="983"/>
        <end position="1037"/>
    </location>
</feature>
<feature type="region of interest" description="Disordered" evidence="1">
    <location>
        <begin position="983"/>
        <end position="1040"/>
    </location>
</feature>
<feature type="compositionally biased region" description="Low complexity" evidence="1">
    <location>
        <begin position="47"/>
        <end position="61"/>
    </location>
</feature>
<protein>
    <recommendedName>
        <fullName evidence="4">DUF1765-domain-containing protein</fullName>
    </recommendedName>
</protein>
<dbReference type="RefSeq" id="XP_064767069.1">
    <property type="nucleotide sequence ID" value="XM_064913105.1"/>
</dbReference>
<evidence type="ECO:0008006" key="4">
    <source>
        <dbReference type="Google" id="ProtNLM"/>
    </source>
</evidence>
<comment type="caution">
    <text evidence="2">The sequence shown here is derived from an EMBL/GenBank/DDBJ whole genome shotgun (WGS) entry which is preliminary data.</text>
</comment>
<gene>
    <name evidence="2" type="ORF">BZA70DRAFT_281360</name>
</gene>
<sequence>MASISCPSPARLRDGPDLSPSLFPNPPSPLLASPETAIHRQRRPCYSPTVSSSSPSTSSSSASFSAASSVLSSWSPASTSAPSTSTSSASLASSSFAEKRLWSEEFRVLESDFQKFSSRTTVHKANVLRLSLLPFLRSHVGESTSVSPVELDRRLHILHKWWSAALAALRDRSSPRAVAAADRAAYFEAIFGILSRHEWRLASSHSTRDLYLVSLSDSLKLALDRLMMKPVPVSVSVFAGAVIAHAFFYLPGVAPALLYLFQVRHADVSRVQKQCGLSPFVGANLKRSAISVFPSHLAPLIVCHAPPTSRPPLPQDLSDYLYGAWAQRWWTRQDSDVFASFFKHYYIIASDYIALTSTAADITPDEAIISTPGILIIHASILRIIDGVVHCNSPSNSTPSTSSSIKRSASLPSGKADPNALPTEVNATIRTTVSSSVLARQLYQMRILLAIKEVLDLSGPTCTAYASTFLRFFESTILHAAAKHTSLYDAEACVVLCDLAEAVLTTLAGATRSDHVNWSFWFDIMKQLVASESSMTEVRALSFLYSFWDNIAADSDYAAVDWVLGPAVWRKFFCHWAPLVRSYYMRLICWRVIRPASPQSRDAVDRVVDRLSSLYMALRRLAASGRPIDVTPCSPVPGRRMALVMCSGRDTAAHKFFLLSMRFRQEILSAVEFENGDRSKSKGVANRYDVHDEEVFIAAATMMPSSGPSSLSASSASLPLSASSYSAPAASTSASASAAKGIASVFRRFRSFKSGSTTTTTESTTTQVQQQTSVSSVSVSEQTFKSTRLRRTPSTSSTNSTSSVITSASALTMSGQTSNGFASAPGSSSTVNSLLGSEKSYCFMLQPTDAHRLQRTPATSNASTPTPSASSSSTSLPLQANNSQSQLLLPRGAQIPVPRLPFARHSVMAMASQRKGASGFAAAAERKLVVATPPESGSSSFVSALRDIANSPATAAAAAVVVAQNSPVPSSIATFELQPFASSSSSTSSGSNLTTSSTSLSSLTTGLSPHSSSSSGNGNDSTNTNTTSSSTSGTLPSISPHGNSLKYAGHALSEWNSVVRQYERFVEMRRKKDGIDLDLDIGTPSIIGEVLC</sequence>
<feature type="compositionally biased region" description="Low complexity" evidence="1">
    <location>
        <begin position="395"/>
        <end position="404"/>
    </location>
</feature>
<dbReference type="GeneID" id="90038617"/>
<evidence type="ECO:0000313" key="2">
    <source>
        <dbReference type="EMBL" id="KAK7204036.1"/>
    </source>
</evidence>
<organism evidence="2 3">
    <name type="scientific">Myxozyma melibiosi</name>
    <dbReference type="NCBI Taxonomy" id="54550"/>
    <lineage>
        <taxon>Eukaryota</taxon>
        <taxon>Fungi</taxon>
        <taxon>Dikarya</taxon>
        <taxon>Ascomycota</taxon>
        <taxon>Saccharomycotina</taxon>
        <taxon>Lipomycetes</taxon>
        <taxon>Lipomycetales</taxon>
        <taxon>Lipomycetaceae</taxon>
        <taxon>Myxozyma</taxon>
    </lineage>
</organism>
<dbReference type="Proteomes" id="UP001498771">
    <property type="component" value="Unassembled WGS sequence"/>
</dbReference>
<keyword evidence="3" id="KW-1185">Reference proteome</keyword>
<dbReference type="PANTHER" id="PTHR37988">
    <property type="entry name" value="UPF0592 MEMBRANE PROTEIN C7D4.03C"/>
    <property type="match status" value="1"/>
</dbReference>
<dbReference type="InterPro" id="IPR013887">
    <property type="entry name" value="UPF0592"/>
</dbReference>
<feature type="region of interest" description="Disordered" evidence="1">
    <location>
        <begin position="755"/>
        <end position="804"/>
    </location>
</feature>
<dbReference type="EMBL" id="JBBJBU010000009">
    <property type="protein sequence ID" value="KAK7204036.1"/>
    <property type="molecule type" value="Genomic_DNA"/>
</dbReference>
<dbReference type="Pfam" id="PF08578">
    <property type="entry name" value="DUF1765"/>
    <property type="match status" value="1"/>
</dbReference>
<feature type="compositionally biased region" description="Low complexity" evidence="1">
    <location>
        <begin position="756"/>
        <end position="783"/>
    </location>
</feature>
<evidence type="ECO:0000313" key="3">
    <source>
        <dbReference type="Proteomes" id="UP001498771"/>
    </source>
</evidence>
<dbReference type="PANTHER" id="PTHR37988:SF1">
    <property type="entry name" value="UPF0592 MEMBRANE PROTEIN C7D4.03C"/>
    <property type="match status" value="1"/>
</dbReference>
<feature type="region of interest" description="Disordered" evidence="1">
    <location>
        <begin position="856"/>
        <end position="880"/>
    </location>
</feature>
<accession>A0ABR1F2G0</accession>